<evidence type="ECO:0000313" key="11">
    <source>
        <dbReference type="Proteomes" id="UP000315995"/>
    </source>
</evidence>
<evidence type="ECO:0000256" key="8">
    <source>
        <dbReference type="SAM" id="MobiDB-lite"/>
    </source>
</evidence>
<comment type="similarity">
    <text evidence="2">Belongs to the UPF0073 (Hly-III) family.</text>
</comment>
<protein>
    <submittedName>
        <fullName evidence="10">Hemolysin III family protein</fullName>
    </submittedName>
</protein>
<accession>A0A5B8Y749</accession>
<evidence type="ECO:0000256" key="2">
    <source>
        <dbReference type="ARBA" id="ARBA00008488"/>
    </source>
</evidence>
<reference evidence="10 11" key="1">
    <citation type="submission" date="2019-06" db="EMBL/GenBank/DDBJ databases">
        <title>Persicimonas caeni gen. nov., sp. nov., a predatory bacterium isolated from solar saltern.</title>
        <authorList>
            <person name="Wang S."/>
        </authorList>
    </citation>
    <scope>NUCLEOTIDE SEQUENCE [LARGE SCALE GENOMIC DNA]</scope>
    <source>
        <strain evidence="10 11">YN101</strain>
    </source>
</reference>
<name>A0A4Y6PVH7_PERCE</name>
<dbReference type="OrthoDB" id="9813689at2"/>
<dbReference type="InterPro" id="IPR005744">
    <property type="entry name" value="Hy-lIII"/>
</dbReference>
<dbReference type="PANTHER" id="PTHR20855:SF3">
    <property type="entry name" value="LD03007P"/>
    <property type="match status" value="1"/>
</dbReference>
<feature type="transmembrane region" description="Helical" evidence="9">
    <location>
        <begin position="126"/>
        <end position="146"/>
    </location>
</feature>
<keyword evidence="7" id="KW-0862">Zinc</keyword>
<feature type="binding site" evidence="7">
    <location>
        <position position="207"/>
    </location>
    <ligand>
        <name>Zn(2+)</name>
        <dbReference type="ChEBI" id="CHEBI:29105"/>
    </ligand>
</feature>
<keyword evidence="11" id="KW-1185">Reference proteome</keyword>
<keyword evidence="7" id="KW-0479">Metal-binding</keyword>
<proteinExistence type="inferred from homology"/>
<feature type="binding site" evidence="7">
    <location>
        <position position="85"/>
    </location>
    <ligand>
        <name>Zn(2+)</name>
        <dbReference type="ChEBI" id="CHEBI:29105"/>
    </ligand>
</feature>
<evidence type="ECO:0000256" key="9">
    <source>
        <dbReference type="SAM" id="Phobius"/>
    </source>
</evidence>
<evidence type="ECO:0000256" key="3">
    <source>
        <dbReference type="ARBA" id="ARBA00022475"/>
    </source>
</evidence>
<dbReference type="Proteomes" id="UP000315995">
    <property type="component" value="Chromosome"/>
</dbReference>
<feature type="compositionally biased region" description="Polar residues" evidence="8">
    <location>
        <begin position="1"/>
        <end position="17"/>
    </location>
</feature>
<dbReference type="GO" id="GO:0005886">
    <property type="term" value="C:plasma membrane"/>
    <property type="evidence" value="ECO:0007669"/>
    <property type="project" value="UniProtKB-SubCell"/>
</dbReference>
<evidence type="ECO:0000256" key="5">
    <source>
        <dbReference type="ARBA" id="ARBA00022989"/>
    </source>
</evidence>
<dbReference type="GO" id="GO:0140911">
    <property type="term" value="F:pore-forming activity"/>
    <property type="evidence" value="ECO:0007669"/>
    <property type="project" value="InterPro"/>
</dbReference>
<feature type="transmembrane region" description="Helical" evidence="9">
    <location>
        <begin position="212"/>
        <end position="230"/>
    </location>
</feature>
<organism evidence="10 11">
    <name type="scientific">Persicimonas caeni</name>
    <dbReference type="NCBI Taxonomy" id="2292766"/>
    <lineage>
        <taxon>Bacteria</taxon>
        <taxon>Deltaproteobacteria</taxon>
        <taxon>Bradymonadales</taxon>
        <taxon>Bradymonadaceae</taxon>
        <taxon>Persicimonas</taxon>
    </lineage>
</organism>
<keyword evidence="4 9" id="KW-0812">Transmembrane</keyword>
<dbReference type="AlphaFoldDB" id="A0A4Y6PVH7"/>
<feature type="binding site" evidence="7">
    <location>
        <position position="211"/>
    </location>
    <ligand>
        <name>Zn(2+)</name>
        <dbReference type="ChEBI" id="CHEBI:29105"/>
    </ligand>
</feature>
<dbReference type="Pfam" id="PF03006">
    <property type="entry name" value="HlyIII"/>
    <property type="match status" value="1"/>
</dbReference>
<feature type="transmembrane region" description="Helical" evidence="9">
    <location>
        <begin position="61"/>
        <end position="81"/>
    </location>
</feature>
<evidence type="ECO:0000256" key="6">
    <source>
        <dbReference type="ARBA" id="ARBA00023136"/>
    </source>
</evidence>
<evidence type="ECO:0000256" key="4">
    <source>
        <dbReference type="ARBA" id="ARBA00022692"/>
    </source>
</evidence>
<feature type="transmembrane region" description="Helical" evidence="9">
    <location>
        <begin position="31"/>
        <end position="55"/>
    </location>
</feature>
<keyword evidence="6 9" id="KW-0472">Membrane</keyword>
<dbReference type="InterPro" id="IPR004254">
    <property type="entry name" value="AdipoR/HlyIII-related"/>
</dbReference>
<comment type="subcellular location">
    <subcellularLocation>
        <location evidence="1">Cell membrane</location>
        <topology evidence="1">Multi-pass membrane protein</topology>
    </subcellularLocation>
</comment>
<dbReference type="PANTHER" id="PTHR20855">
    <property type="entry name" value="ADIPOR/PROGESTIN RECEPTOR-RELATED"/>
    <property type="match status" value="1"/>
</dbReference>
<evidence type="ECO:0000313" key="10">
    <source>
        <dbReference type="EMBL" id="QDG52332.1"/>
    </source>
</evidence>
<accession>A0A4Y6PVH7</accession>
<dbReference type="EMBL" id="CP041186">
    <property type="protein sequence ID" value="QDG52332.1"/>
    <property type="molecule type" value="Genomic_DNA"/>
</dbReference>
<gene>
    <name evidence="10" type="ORF">FIV42_16775</name>
</gene>
<dbReference type="NCBIfam" id="TIGR01065">
    <property type="entry name" value="hlyIII"/>
    <property type="match status" value="1"/>
</dbReference>
<dbReference type="GO" id="GO:0046872">
    <property type="term" value="F:metal ion binding"/>
    <property type="evidence" value="ECO:0007669"/>
    <property type="project" value="UniProtKB-KW"/>
</dbReference>
<sequence length="236" mass="25571">MPTDIASTANSNPAEATNSKEKRLQTLGEEIANAITHGLGLVLAIIGLVVLVIKAATTGEMLHIVSSSIYGATLVTLYLASTLYHSVQTPRVKRWLRVFDHTAIYLLIAGTYTPFMLVSLRGGWGFTLFGIVWGLALVGILYKLFAFGRFKKLSLALYLGMGWLAILAIEPLWESLPTGGLALMGAGGLAYTLGVIFYVLQQKRFFHTVWHLFVMGGSALHYAAVLLFVLPSSPIG</sequence>
<feature type="transmembrane region" description="Helical" evidence="9">
    <location>
        <begin position="153"/>
        <end position="173"/>
    </location>
</feature>
<dbReference type="RefSeq" id="WP_141198804.1">
    <property type="nucleotide sequence ID" value="NZ_CP041186.1"/>
</dbReference>
<keyword evidence="5 9" id="KW-1133">Transmembrane helix</keyword>
<feature type="transmembrane region" description="Helical" evidence="9">
    <location>
        <begin position="179"/>
        <end position="200"/>
    </location>
</feature>
<feature type="region of interest" description="Disordered" evidence="8">
    <location>
        <begin position="1"/>
        <end position="20"/>
    </location>
</feature>
<feature type="transmembrane region" description="Helical" evidence="9">
    <location>
        <begin position="102"/>
        <end position="120"/>
    </location>
</feature>
<evidence type="ECO:0000256" key="7">
    <source>
        <dbReference type="PIRSR" id="PIRSR604254-1"/>
    </source>
</evidence>
<keyword evidence="3" id="KW-1003">Cell membrane</keyword>
<evidence type="ECO:0000256" key="1">
    <source>
        <dbReference type="ARBA" id="ARBA00004651"/>
    </source>
</evidence>